<accession>A0A9D3XFU3</accession>
<protein>
    <submittedName>
        <fullName evidence="2">Uncharacterized protein</fullName>
    </submittedName>
</protein>
<comment type="caution">
    <text evidence="2">The sequence shown here is derived from an EMBL/GenBank/DDBJ whole genome shotgun (WGS) entry which is preliminary data.</text>
</comment>
<gene>
    <name evidence="2" type="ORF">KIL84_012285</name>
</gene>
<feature type="compositionally biased region" description="Basic and acidic residues" evidence="1">
    <location>
        <begin position="38"/>
        <end position="48"/>
    </location>
</feature>
<proteinExistence type="predicted"/>
<sequence length="74" mass="8279">MRSVFGRTRPPRREALPAHPRLPSQGRALLSPQQQLQEETKSGIGQREERLTEFALQGPEVACDLLAAPKHEPL</sequence>
<organism evidence="2 3">
    <name type="scientific">Mauremys mutica</name>
    <name type="common">yellowpond turtle</name>
    <dbReference type="NCBI Taxonomy" id="74926"/>
    <lineage>
        <taxon>Eukaryota</taxon>
        <taxon>Metazoa</taxon>
        <taxon>Chordata</taxon>
        <taxon>Craniata</taxon>
        <taxon>Vertebrata</taxon>
        <taxon>Euteleostomi</taxon>
        <taxon>Archelosauria</taxon>
        <taxon>Testudinata</taxon>
        <taxon>Testudines</taxon>
        <taxon>Cryptodira</taxon>
        <taxon>Durocryptodira</taxon>
        <taxon>Testudinoidea</taxon>
        <taxon>Geoemydidae</taxon>
        <taxon>Geoemydinae</taxon>
        <taxon>Mauremys</taxon>
    </lineage>
</organism>
<evidence type="ECO:0000313" key="2">
    <source>
        <dbReference type="EMBL" id="KAH1178583.1"/>
    </source>
</evidence>
<keyword evidence="3" id="KW-1185">Reference proteome</keyword>
<reference evidence="2" key="1">
    <citation type="submission" date="2021-09" db="EMBL/GenBank/DDBJ databases">
        <title>The genome of Mauremys mutica provides insights into the evolution of semi-aquatic lifestyle.</title>
        <authorList>
            <person name="Gong S."/>
            <person name="Gao Y."/>
        </authorList>
    </citation>
    <scope>NUCLEOTIDE SEQUENCE</scope>
    <source>
        <strain evidence="2">MM-2020</strain>
        <tissue evidence="2">Muscle</tissue>
    </source>
</reference>
<evidence type="ECO:0000256" key="1">
    <source>
        <dbReference type="SAM" id="MobiDB-lite"/>
    </source>
</evidence>
<feature type="region of interest" description="Disordered" evidence="1">
    <location>
        <begin position="1"/>
        <end position="48"/>
    </location>
</feature>
<evidence type="ECO:0000313" key="3">
    <source>
        <dbReference type="Proteomes" id="UP000827986"/>
    </source>
</evidence>
<dbReference type="Proteomes" id="UP000827986">
    <property type="component" value="Unassembled WGS sequence"/>
</dbReference>
<dbReference type="EMBL" id="JAHDVG010000474">
    <property type="protein sequence ID" value="KAH1178583.1"/>
    <property type="molecule type" value="Genomic_DNA"/>
</dbReference>
<name>A0A9D3XFU3_9SAUR</name>
<dbReference type="AlphaFoldDB" id="A0A9D3XFU3"/>